<evidence type="ECO:0000256" key="1">
    <source>
        <dbReference type="ARBA" id="ARBA00004123"/>
    </source>
</evidence>
<dbReference type="SMART" id="SM00448">
    <property type="entry name" value="REC"/>
    <property type="match status" value="1"/>
</dbReference>
<feature type="compositionally biased region" description="Low complexity" evidence="7">
    <location>
        <begin position="603"/>
        <end position="617"/>
    </location>
</feature>
<evidence type="ECO:0000256" key="3">
    <source>
        <dbReference type="ARBA" id="ARBA00023108"/>
    </source>
</evidence>
<evidence type="ECO:0000256" key="6">
    <source>
        <dbReference type="PROSITE-ProRule" id="PRU00357"/>
    </source>
</evidence>
<dbReference type="Gene3D" id="3.40.50.2300">
    <property type="match status" value="1"/>
</dbReference>
<evidence type="ECO:0000313" key="10">
    <source>
        <dbReference type="EMBL" id="KAK9044827.1"/>
    </source>
</evidence>
<dbReference type="Pfam" id="PF12776">
    <property type="entry name" value="Myb_DNA-bind_3"/>
    <property type="match status" value="1"/>
</dbReference>
<dbReference type="Pfam" id="PF06203">
    <property type="entry name" value="CCT"/>
    <property type="match status" value="1"/>
</dbReference>
<dbReference type="InterPro" id="IPR010402">
    <property type="entry name" value="CCT_domain"/>
</dbReference>
<dbReference type="InterPro" id="IPR001789">
    <property type="entry name" value="Sig_transdc_resp-reg_receiver"/>
</dbReference>
<evidence type="ECO:0000256" key="5">
    <source>
        <dbReference type="PROSITE-ProRule" id="PRU00169"/>
    </source>
</evidence>
<proteinExistence type="inferred from homology"/>
<evidence type="ECO:0000256" key="7">
    <source>
        <dbReference type="SAM" id="MobiDB-lite"/>
    </source>
</evidence>
<feature type="region of interest" description="Disordered" evidence="7">
    <location>
        <begin position="152"/>
        <end position="171"/>
    </location>
</feature>
<dbReference type="EMBL" id="JBBPBN010000002">
    <property type="protein sequence ID" value="KAK9044827.1"/>
    <property type="molecule type" value="Genomic_DNA"/>
</dbReference>
<evidence type="ECO:0008006" key="12">
    <source>
        <dbReference type="Google" id="ProtNLM"/>
    </source>
</evidence>
<comment type="caution">
    <text evidence="5">Lacks conserved residue(s) required for the propagation of feature annotation.</text>
</comment>
<feature type="region of interest" description="Disordered" evidence="7">
    <location>
        <begin position="460"/>
        <end position="529"/>
    </location>
</feature>
<comment type="subcellular location">
    <subcellularLocation>
        <location evidence="1 6">Nucleus</location>
    </subcellularLocation>
</comment>
<dbReference type="InterPro" id="IPR011006">
    <property type="entry name" value="CheY-like_superfamily"/>
</dbReference>
<keyword evidence="11" id="KW-1185">Reference proteome</keyword>
<comment type="similarity">
    <text evidence="2">Belongs to the ARR-like family.</text>
</comment>
<dbReference type="PANTHER" id="PTHR46929">
    <property type="entry name" value="EXPRESSED PROTEIN"/>
    <property type="match status" value="1"/>
</dbReference>
<evidence type="ECO:0000313" key="11">
    <source>
        <dbReference type="Proteomes" id="UP001396334"/>
    </source>
</evidence>
<keyword evidence="4 6" id="KW-0539">Nucleus</keyword>
<name>A0ABR2U5X4_9ROSI</name>
<evidence type="ECO:0000259" key="8">
    <source>
        <dbReference type="PROSITE" id="PS50110"/>
    </source>
</evidence>
<sequence length="834" mass="94492">MERFFLEILAEEVQKGNKPSNTFRAVSVKRVATTISEKFQVQRDAKHVENHLRTVKNTWKTICTIHEESGLGWDDNMKMITCDRVTYDATVTVHLKYVPFLNKKIEFYDEMVLVVGQDMAAGSFAKTFADIDLDNIVEGSLPLNFDNEDVDEERTKVSSSGTSKRKRKNLQESVDDDHIQFVGEKLGEIAEALKKFTEDKTLQVYEEVMSMEKEGFDDDFLCDAFDFLAKNEFEAKAFSAKKTKHRKIWLQKFTQGIQSEDGLWKIGSPNPQFCLQFGLLEGIGNMESKELGLNKECNTGGSGNGFIDRSKVRILLCDNDAKSCEEVFSLLLKCSYQVTSVRSARQVIDALNAEGPEIDIILTEVDLPMTKGMKLLKYIMRNKELRRIPVIMMSAQDEVSIVVKCLRLGAADYLVKPLRTNELLNLWTHMWRRRRELGLVERNILNCEFDLVASDPSDANTNSTTLFSDDTDDRFRKSSNPDMGVSTHQEDESAAIVEPPQTDSPECRPDVPGISDRRTGQFSSVPKKSELRIGESSAFVTYVKSSPVKNSSTQVATSNNEYTAQSMSIEENLPQSGQQVVNDTPHENVETWENNSQVDNFRSSSSIPDSLSLERSSTPVSMEFSRQRDFKEDEFSKVLVPPLDEPQHDVSGLPAQSAYLHHYMQGVLNQVMMPSSTQLFQNNLHDLHNHTSSAMVPQYNHLPQCLPHPHVSGMTSFPYYPVNMCMQPGRLPTGHSWPSFGNSSSSEMKPSKVDRREAALIKFRQKRNVRCFDKKIRYVNRKRLAERRPRVRGQFVRKNGVTVDLNGQPASADYGEEEEQESRDSSPEDDTSGC</sequence>
<feature type="domain" description="Response regulatory" evidence="8">
    <location>
        <begin position="313"/>
        <end position="431"/>
    </location>
</feature>
<dbReference type="PROSITE" id="PS50110">
    <property type="entry name" value="RESPONSE_REGULATORY"/>
    <property type="match status" value="1"/>
</dbReference>
<dbReference type="Pfam" id="PF00072">
    <property type="entry name" value="Response_reg"/>
    <property type="match status" value="1"/>
</dbReference>
<evidence type="ECO:0000259" key="9">
    <source>
        <dbReference type="PROSITE" id="PS51017"/>
    </source>
</evidence>
<dbReference type="Proteomes" id="UP001396334">
    <property type="component" value="Unassembled WGS sequence"/>
</dbReference>
<evidence type="ECO:0000256" key="4">
    <source>
        <dbReference type="ARBA" id="ARBA00023242"/>
    </source>
</evidence>
<organism evidence="10 11">
    <name type="scientific">Hibiscus sabdariffa</name>
    <name type="common">roselle</name>
    <dbReference type="NCBI Taxonomy" id="183260"/>
    <lineage>
        <taxon>Eukaryota</taxon>
        <taxon>Viridiplantae</taxon>
        <taxon>Streptophyta</taxon>
        <taxon>Embryophyta</taxon>
        <taxon>Tracheophyta</taxon>
        <taxon>Spermatophyta</taxon>
        <taxon>Magnoliopsida</taxon>
        <taxon>eudicotyledons</taxon>
        <taxon>Gunneridae</taxon>
        <taxon>Pentapetalae</taxon>
        <taxon>rosids</taxon>
        <taxon>malvids</taxon>
        <taxon>Malvales</taxon>
        <taxon>Malvaceae</taxon>
        <taxon>Malvoideae</taxon>
        <taxon>Hibiscus</taxon>
    </lineage>
</organism>
<dbReference type="PANTHER" id="PTHR46929:SF23">
    <property type="entry name" value="L10-INTERACTING MYB DOMAIN-CONTAINING PROTEIN-LIKE"/>
    <property type="match status" value="1"/>
</dbReference>
<protein>
    <recommendedName>
        <fullName evidence="12">Two-component response regulator-like APRR1</fullName>
    </recommendedName>
</protein>
<feature type="region of interest" description="Disordered" evidence="7">
    <location>
        <begin position="599"/>
        <end position="620"/>
    </location>
</feature>
<feature type="compositionally biased region" description="Acidic residues" evidence="7">
    <location>
        <begin position="814"/>
        <end position="834"/>
    </location>
</feature>
<feature type="domain" description="CCT" evidence="9">
    <location>
        <begin position="756"/>
        <end position="798"/>
    </location>
</feature>
<reference evidence="10 11" key="1">
    <citation type="journal article" date="2024" name="G3 (Bethesda)">
        <title>Genome assembly of Hibiscus sabdariffa L. provides insights into metabolisms of medicinal natural products.</title>
        <authorList>
            <person name="Kim T."/>
        </authorList>
    </citation>
    <scope>NUCLEOTIDE SEQUENCE [LARGE SCALE GENOMIC DNA]</scope>
    <source>
        <strain evidence="10">TK-2024</strain>
        <tissue evidence="10">Old leaves</tissue>
    </source>
</reference>
<keyword evidence="3" id="KW-0090">Biological rhythms</keyword>
<evidence type="ECO:0000256" key="2">
    <source>
        <dbReference type="ARBA" id="ARBA00010330"/>
    </source>
</evidence>
<feature type="region of interest" description="Disordered" evidence="7">
    <location>
        <begin position="796"/>
        <end position="834"/>
    </location>
</feature>
<dbReference type="InterPro" id="IPR024752">
    <property type="entry name" value="Myb/SANT-like_dom"/>
</dbReference>
<dbReference type="PROSITE" id="PS51017">
    <property type="entry name" value="CCT"/>
    <property type="match status" value="1"/>
</dbReference>
<dbReference type="SUPFAM" id="SSF52172">
    <property type="entry name" value="CheY-like"/>
    <property type="match status" value="1"/>
</dbReference>
<accession>A0ABR2U5X4</accession>
<comment type="caution">
    <text evidence="10">The sequence shown here is derived from an EMBL/GenBank/DDBJ whole genome shotgun (WGS) entry which is preliminary data.</text>
</comment>
<feature type="compositionally biased region" description="Basic and acidic residues" evidence="7">
    <location>
        <begin position="505"/>
        <end position="519"/>
    </location>
</feature>
<gene>
    <name evidence="10" type="ORF">V6N11_058718</name>
</gene>